<dbReference type="InterPro" id="IPR008969">
    <property type="entry name" value="CarboxyPept-like_regulatory"/>
</dbReference>
<evidence type="ECO:0008006" key="3">
    <source>
        <dbReference type="Google" id="ProtNLM"/>
    </source>
</evidence>
<gene>
    <name evidence="1" type="ORF">L0661_16595</name>
</gene>
<accession>A0A9X1QHS9</accession>
<protein>
    <recommendedName>
        <fullName evidence="3">Carboxypeptidase family protein</fullName>
    </recommendedName>
</protein>
<dbReference type="EMBL" id="JAKFFV010000009">
    <property type="protein sequence ID" value="MCF2499939.1"/>
    <property type="molecule type" value="Genomic_DNA"/>
</dbReference>
<comment type="caution">
    <text evidence="1">The sequence shown here is derived from an EMBL/GenBank/DDBJ whole genome shotgun (WGS) entry which is preliminary data.</text>
</comment>
<dbReference type="RefSeq" id="WP_235178512.1">
    <property type="nucleotide sequence ID" value="NZ_JAKFFV010000009.1"/>
</dbReference>
<sequence length="127" mass="14448">MHLLTIIHLQSCFLKQDRTTTVYGTITDQNGEPVDSILVLASGVEYNRETTLKEEYSDKSGNYEMVVDVPKNFYSASSLIPALPTKNPKFEKLYLNYEVFKNGNPTNNCCNAIIGEKTRYDFQLNPK</sequence>
<proteinExistence type="predicted"/>
<dbReference type="SUPFAM" id="SSF49464">
    <property type="entry name" value="Carboxypeptidase regulatory domain-like"/>
    <property type="match status" value="1"/>
</dbReference>
<organism evidence="1 2">
    <name type="scientific">Dyadobacter chenhuakuii</name>
    <dbReference type="NCBI Taxonomy" id="2909339"/>
    <lineage>
        <taxon>Bacteria</taxon>
        <taxon>Pseudomonadati</taxon>
        <taxon>Bacteroidota</taxon>
        <taxon>Cytophagia</taxon>
        <taxon>Cytophagales</taxon>
        <taxon>Spirosomataceae</taxon>
        <taxon>Dyadobacter</taxon>
    </lineage>
</organism>
<dbReference type="AlphaFoldDB" id="A0A9X1QHS9"/>
<evidence type="ECO:0000313" key="1">
    <source>
        <dbReference type="EMBL" id="MCF2499939.1"/>
    </source>
</evidence>
<evidence type="ECO:0000313" key="2">
    <source>
        <dbReference type="Proteomes" id="UP001139411"/>
    </source>
</evidence>
<name>A0A9X1QHS9_9BACT</name>
<dbReference type="Proteomes" id="UP001139411">
    <property type="component" value="Unassembled WGS sequence"/>
</dbReference>
<reference evidence="1" key="1">
    <citation type="submission" date="2022-01" db="EMBL/GenBank/DDBJ databases">
        <title>Novel species in genus Dyadobacter.</title>
        <authorList>
            <person name="Ma C."/>
        </authorList>
    </citation>
    <scope>NUCLEOTIDE SEQUENCE</scope>
    <source>
        <strain evidence="1">CY357</strain>
    </source>
</reference>